<feature type="region of interest" description="Disordered" evidence="1">
    <location>
        <begin position="1"/>
        <end position="35"/>
    </location>
</feature>
<accession>A0AAN7XV55</accession>
<reference evidence="2 3" key="1">
    <citation type="journal article" date="2023" name="Genes (Basel)">
        <title>Chromosome-Level Genome Assembly and Circadian Gene Repertoire of the Patagonia Blennie Eleginops maclovinus-The Closest Ancestral Proxy of Antarctic Cryonotothenioids.</title>
        <authorList>
            <person name="Cheng C.C."/>
            <person name="Rivera-Colon A.G."/>
            <person name="Minhas B.F."/>
            <person name="Wilson L."/>
            <person name="Rayamajhi N."/>
            <person name="Vargas-Chacoff L."/>
            <person name="Catchen J.M."/>
        </authorList>
    </citation>
    <scope>NUCLEOTIDE SEQUENCE [LARGE SCALE GENOMIC DNA]</scope>
    <source>
        <strain evidence="2">JMC-PN-2008</strain>
    </source>
</reference>
<evidence type="ECO:0000313" key="3">
    <source>
        <dbReference type="Proteomes" id="UP001346869"/>
    </source>
</evidence>
<evidence type="ECO:0000256" key="1">
    <source>
        <dbReference type="SAM" id="MobiDB-lite"/>
    </source>
</evidence>
<reference evidence="2 3" key="2">
    <citation type="journal article" date="2023" name="Mol. Biol. Evol.">
        <title>Genomics of Secondarily Temperate Adaptation in the Only Non-Antarctic Icefish.</title>
        <authorList>
            <person name="Rivera-Colon A.G."/>
            <person name="Rayamajhi N."/>
            <person name="Minhas B.F."/>
            <person name="Madrigal G."/>
            <person name="Bilyk K.T."/>
            <person name="Yoon V."/>
            <person name="Hune M."/>
            <person name="Gregory S."/>
            <person name="Cheng C.H.C."/>
            <person name="Catchen J.M."/>
        </authorList>
    </citation>
    <scope>NUCLEOTIDE SEQUENCE [LARGE SCALE GENOMIC DNA]</scope>
    <source>
        <strain evidence="2">JMC-PN-2008</strain>
    </source>
</reference>
<name>A0AAN7XV55_ELEMC</name>
<dbReference type="Proteomes" id="UP001346869">
    <property type="component" value="Unassembled WGS sequence"/>
</dbReference>
<gene>
    <name evidence="2" type="ORF">PBY51_003469</name>
</gene>
<dbReference type="AlphaFoldDB" id="A0AAN7XV55"/>
<dbReference type="EMBL" id="JAUZQC010000005">
    <property type="protein sequence ID" value="KAK5870528.1"/>
    <property type="molecule type" value="Genomic_DNA"/>
</dbReference>
<evidence type="ECO:0000313" key="2">
    <source>
        <dbReference type="EMBL" id="KAK5870528.1"/>
    </source>
</evidence>
<proteinExistence type="predicted"/>
<organism evidence="2 3">
    <name type="scientific">Eleginops maclovinus</name>
    <name type="common">Patagonian blennie</name>
    <name type="synonym">Eleginus maclovinus</name>
    <dbReference type="NCBI Taxonomy" id="56733"/>
    <lineage>
        <taxon>Eukaryota</taxon>
        <taxon>Metazoa</taxon>
        <taxon>Chordata</taxon>
        <taxon>Craniata</taxon>
        <taxon>Vertebrata</taxon>
        <taxon>Euteleostomi</taxon>
        <taxon>Actinopterygii</taxon>
        <taxon>Neopterygii</taxon>
        <taxon>Teleostei</taxon>
        <taxon>Neoteleostei</taxon>
        <taxon>Acanthomorphata</taxon>
        <taxon>Eupercaria</taxon>
        <taxon>Perciformes</taxon>
        <taxon>Notothenioidei</taxon>
        <taxon>Eleginopidae</taxon>
        <taxon>Eleginops</taxon>
    </lineage>
</organism>
<protein>
    <submittedName>
        <fullName evidence="2">Uncharacterized protein</fullName>
    </submittedName>
</protein>
<sequence>MAWKVSQTPSPSPQTSPRPSSRERIDLRAGCQGGLGPRGKLGPACLHSAASRVSLHATCSPFQLLGSQPESLLENQLVAAELE</sequence>
<keyword evidence="3" id="KW-1185">Reference proteome</keyword>
<comment type="caution">
    <text evidence="2">The sequence shown here is derived from an EMBL/GenBank/DDBJ whole genome shotgun (WGS) entry which is preliminary data.</text>
</comment>